<dbReference type="FunFam" id="3.80.10.10:FF:000288">
    <property type="entry name" value="LRR receptor-like serine/threonine-protein kinase EFR"/>
    <property type="match status" value="1"/>
</dbReference>
<comment type="catalytic activity">
    <reaction evidence="20">
        <text>L-threonyl-[protein] + ATP = O-phospho-L-threonyl-[protein] + ADP + H(+)</text>
        <dbReference type="Rhea" id="RHEA:46608"/>
        <dbReference type="Rhea" id="RHEA-COMP:11060"/>
        <dbReference type="Rhea" id="RHEA-COMP:11605"/>
        <dbReference type="ChEBI" id="CHEBI:15378"/>
        <dbReference type="ChEBI" id="CHEBI:30013"/>
        <dbReference type="ChEBI" id="CHEBI:30616"/>
        <dbReference type="ChEBI" id="CHEBI:61977"/>
        <dbReference type="ChEBI" id="CHEBI:456216"/>
        <dbReference type="EC" id="2.7.11.1"/>
    </reaction>
</comment>
<dbReference type="SUPFAM" id="SSF52058">
    <property type="entry name" value="L domain-like"/>
    <property type="match status" value="2"/>
</dbReference>
<dbReference type="Pfam" id="PF08263">
    <property type="entry name" value="LRRNT_2"/>
    <property type="match status" value="1"/>
</dbReference>
<feature type="transmembrane region" description="Helical" evidence="23">
    <location>
        <begin position="659"/>
        <end position="680"/>
    </location>
</feature>
<evidence type="ECO:0000256" key="20">
    <source>
        <dbReference type="ARBA" id="ARBA00047899"/>
    </source>
</evidence>
<comment type="caution">
    <text evidence="26">The sequence shown here is derived from an EMBL/GenBank/DDBJ whole genome shotgun (WGS) entry which is preliminary data.</text>
</comment>
<dbReference type="InterPro" id="IPR001245">
    <property type="entry name" value="Ser-Thr/Tyr_kinase_cat_dom"/>
</dbReference>
<keyword evidence="19" id="KW-0325">Glycoprotein</keyword>
<evidence type="ECO:0000256" key="2">
    <source>
        <dbReference type="ARBA" id="ARBA00004479"/>
    </source>
</evidence>
<comment type="catalytic activity">
    <reaction evidence="21">
        <text>L-seryl-[protein] + ATP = O-phospho-L-seryl-[protein] + ADP + H(+)</text>
        <dbReference type="Rhea" id="RHEA:17989"/>
        <dbReference type="Rhea" id="RHEA-COMP:9863"/>
        <dbReference type="Rhea" id="RHEA-COMP:11604"/>
        <dbReference type="ChEBI" id="CHEBI:15378"/>
        <dbReference type="ChEBI" id="CHEBI:29999"/>
        <dbReference type="ChEBI" id="CHEBI:30616"/>
        <dbReference type="ChEBI" id="CHEBI:83421"/>
        <dbReference type="ChEBI" id="CHEBI:456216"/>
        <dbReference type="EC" id="2.7.11.1"/>
    </reaction>
</comment>
<dbReference type="FunFam" id="1.10.510.10:FF:000358">
    <property type="entry name" value="Putative leucine-rich repeat receptor-like serine/threonine-protein kinase"/>
    <property type="match status" value="1"/>
</dbReference>
<feature type="chain" id="PRO_5042951806" description="non-specific serine/threonine protein kinase" evidence="24">
    <location>
        <begin position="37"/>
        <end position="1041"/>
    </location>
</feature>
<dbReference type="InterPro" id="IPR001611">
    <property type="entry name" value="Leu-rich_rpt"/>
</dbReference>
<evidence type="ECO:0000256" key="22">
    <source>
        <dbReference type="PROSITE-ProRule" id="PRU10141"/>
    </source>
</evidence>
<evidence type="ECO:0000256" key="23">
    <source>
        <dbReference type="SAM" id="Phobius"/>
    </source>
</evidence>
<dbReference type="InterPro" id="IPR032675">
    <property type="entry name" value="LRR_dom_sf"/>
</dbReference>
<evidence type="ECO:0000256" key="4">
    <source>
        <dbReference type="ARBA" id="ARBA00012513"/>
    </source>
</evidence>
<dbReference type="SMART" id="SM00365">
    <property type="entry name" value="LRR_SD22"/>
    <property type="match status" value="5"/>
</dbReference>
<keyword evidence="14" id="KW-0418">Kinase</keyword>
<evidence type="ECO:0000256" key="11">
    <source>
        <dbReference type="ARBA" id="ARBA00022729"/>
    </source>
</evidence>
<evidence type="ECO:0000256" key="14">
    <source>
        <dbReference type="ARBA" id="ARBA00022777"/>
    </source>
</evidence>
<dbReference type="AlphaFoldDB" id="A0AAN7IZT7"/>
<dbReference type="GO" id="GO:0004674">
    <property type="term" value="F:protein serine/threonine kinase activity"/>
    <property type="evidence" value="ECO:0007669"/>
    <property type="project" value="UniProtKB-KW"/>
</dbReference>
<dbReference type="SMART" id="SM00369">
    <property type="entry name" value="LRR_TYP"/>
    <property type="match status" value="6"/>
</dbReference>
<keyword evidence="27" id="KW-1185">Reference proteome</keyword>
<dbReference type="InterPro" id="IPR011009">
    <property type="entry name" value="Kinase-like_dom_sf"/>
</dbReference>
<dbReference type="GO" id="GO:0005886">
    <property type="term" value="C:plasma membrane"/>
    <property type="evidence" value="ECO:0007669"/>
    <property type="project" value="UniProtKB-SubCell"/>
</dbReference>
<organism evidence="26 27">
    <name type="scientific">Quercus rubra</name>
    <name type="common">Northern red oak</name>
    <name type="synonym">Quercus borealis</name>
    <dbReference type="NCBI Taxonomy" id="3512"/>
    <lineage>
        <taxon>Eukaryota</taxon>
        <taxon>Viridiplantae</taxon>
        <taxon>Streptophyta</taxon>
        <taxon>Embryophyta</taxon>
        <taxon>Tracheophyta</taxon>
        <taxon>Spermatophyta</taxon>
        <taxon>Magnoliopsida</taxon>
        <taxon>eudicotyledons</taxon>
        <taxon>Gunneridae</taxon>
        <taxon>Pentapetalae</taxon>
        <taxon>rosids</taxon>
        <taxon>fabids</taxon>
        <taxon>Fagales</taxon>
        <taxon>Fagaceae</taxon>
        <taxon>Quercus</taxon>
    </lineage>
</organism>
<dbReference type="Gene3D" id="3.30.200.20">
    <property type="entry name" value="Phosphorylase Kinase, domain 1"/>
    <property type="match status" value="1"/>
</dbReference>
<keyword evidence="11 24" id="KW-0732">Signal</keyword>
<keyword evidence="18" id="KW-0675">Receptor</keyword>
<keyword evidence="10 23" id="KW-0812">Transmembrane</keyword>
<evidence type="ECO:0000256" key="3">
    <source>
        <dbReference type="ARBA" id="ARBA00008684"/>
    </source>
</evidence>
<keyword evidence="6" id="KW-0723">Serine/threonine-protein kinase</keyword>
<keyword evidence="13 22" id="KW-0547">Nucleotide-binding</keyword>
<dbReference type="Proteomes" id="UP001324115">
    <property type="component" value="Unassembled WGS sequence"/>
</dbReference>
<evidence type="ECO:0000313" key="27">
    <source>
        <dbReference type="Proteomes" id="UP001324115"/>
    </source>
</evidence>
<dbReference type="Gene3D" id="3.80.10.10">
    <property type="entry name" value="Ribonuclease Inhibitor"/>
    <property type="match status" value="4"/>
</dbReference>
<dbReference type="PANTHER" id="PTHR27000">
    <property type="entry name" value="LEUCINE-RICH REPEAT RECEPTOR-LIKE PROTEIN KINASE FAMILY PROTEIN-RELATED"/>
    <property type="match status" value="1"/>
</dbReference>
<dbReference type="SMART" id="SM00220">
    <property type="entry name" value="S_TKc"/>
    <property type="match status" value="1"/>
</dbReference>
<dbReference type="InterPro" id="IPR017441">
    <property type="entry name" value="Protein_kinase_ATP_BS"/>
</dbReference>
<comment type="subcellular location">
    <subcellularLocation>
        <location evidence="1">Cell membrane</location>
        <topology evidence="1">Single-pass membrane protein</topology>
    </subcellularLocation>
    <subcellularLocation>
        <location evidence="2">Membrane</location>
        <topology evidence="2">Single-pass type I membrane protein</topology>
    </subcellularLocation>
</comment>
<dbReference type="Gene3D" id="1.10.510.10">
    <property type="entry name" value="Transferase(Phosphotransferase) domain 1"/>
    <property type="match status" value="1"/>
</dbReference>
<evidence type="ECO:0000256" key="19">
    <source>
        <dbReference type="ARBA" id="ARBA00023180"/>
    </source>
</evidence>
<keyword evidence="16 23" id="KW-1133">Transmembrane helix</keyword>
<dbReference type="InterPro" id="IPR008271">
    <property type="entry name" value="Ser/Thr_kinase_AS"/>
</dbReference>
<feature type="binding site" evidence="22">
    <location>
        <position position="742"/>
    </location>
    <ligand>
        <name>ATP</name>
        <dbReference type="ChEBI" id="CHEBI:30616"/>
    </ligand>
</feature>
<evidence type="ECO:0000256" key="13">
    <source>
        <dbReference type="ARBA" id="ARBA00022741"/>
    </source>
</evidence>
<dbReference type="InterPro" id="IPR003591">
    <property type="entry name" value="Leu-rich_rpt_typical-subtyp"/>
</dbReference>
<dbReference type="PROSITE" id="PS50011">
    <property type="entry name" value="PROTEIN_KINASE_DOM"/>
    <property type="match status" value="1"/>
</dbReference>
<dbReference type="PANTHER" id="PTHR27000:SF777">
    <property type="entry name" value="PROTEIN KINASE DOMAIN-CONTAINING PROTEIN"/>
    <property type="match status" value="1"/>
</dbReference>
<evidence type="ECO:0000256" key="17">
    <source>
        <dbReference type="ARBA" id="ARBA00023136"/>
    </source>
</evidence>
<gene>
    <name evidence="26" type="ORF">RGQ29_016708</name>
</gene>
<accession>A0AAN7IZT7</accession>
<keyword evidence="5" id="KW-1003">Cell membrane</keyword>
<evidence type="ECO:0000256" key="16">
    <source>
        <dbReference type="ARBA" id="ARBA00022989"/>
    </source>
</evidence>
<evidence type="ECO:0000256" key="7">
    <source>
        <dbReference type="ARBA" id="ARBA00022553"/>
    </source>
</evidence>
<proteinExistence type="inferred from homology"/>
<keyword evidence="8" id="KW-0433">Leucine-rich repeat</keyword>
<evidence type="ECO:0000259" key="25">
    <source>
        <dbReference type="PROSITE" id="PS50011"/>
    </source>
</evidence>
<dbReference type="Pfam" id="PF00560">
    <property type="entry name" value="LRR_1"/>
    <property type="match status" value="9"/>
</dbReference>
<evidence type="ECO:0000256" key="21">
    <source>
        <dbReference type="ARBA" id="ARBA00048679"/>
    </source>
</evidence>
<dbReference type="PROSITE" id="PS00107">
    <property type="entry name" value="PROTEIN_KINASE_ATP"/>
    <property type="match status" value="1"/>
</dbReference>
<dbReference type="SUPFAM" id="SSF56112">
    <property type="entry name" value="Protein kinase-like (PK-like)"/>
    <property type="match status" value="1"/>
</dbReference>
<keyword evidence="15 22" id="KW-0067">ATP-binding</keyword>
<keyword evidence="9" id="KW-0808">Transferase</keyword>
<dbReference type="FunFam" id="3.30.200.20:FF:000432">
    <property type="entry name" value="LRR receptor-like serine/threonine-protein kinase EFR"/>
    <property type="match status" value="1"/>
</dbReference>
<evidence type="ECO:0000256" key="8">
    <source>
        <dbReference type="ARBA" id="ARBA00022614"/>
    </source>
</evidence>
<evidence type="ECO:0000256" key="6">
    <source>
        <dbReference type="ARBA" id="ARBA00022527"/>
    </source>
</evidence>
<evidence type="ECO:0000256" key="24">
    <source>
        <dbReference type="SAM" id="SignalP"/>
    </source>
</evidence>
<evidence type="ECO:0000313" key="26">
    <source>
        <dbReference type="EMBL" id="KAK4592285.1"/>
    </source>
</evidence>
<dbReference type="FunFam" id="3.80.10.10:FF:000095">
    <property type="entry name" value="LRR receptor-like serine/threonine-protein kinase GSO1"/>
    <property type="match status" value="1"/>
</dbReference>
<dbReference type="EMBL" id="JAXUIC010000004">
    <property type="protein sequence ID" value="KAK4592285.1"/>
    <property type="molecule type" value="Genomic_DNA"/>
</dbReference>
<feature type="signal peptide" evidence="24">
    <location>
        <begin position="1"/>
        <end position="36"/>
    </location>
</feature>
<dbReference type="EC" id="2.7.11.1" evidence="4"/>
<dbReference type="PROSITE" id="PS51450">
    <property type="entry name" value="LRR"/>
    <property type="match status" value="1"/>
</dbReference>
<dbReference type="PROSITE" id="PS00108">
    <property type="entry name" value="PROTEIN_KINASE_ST"/>
    <property type="match status" value="1"/>
</dbReference>
<dbReference type="InterPro" id="IPR000719">
    <property type="entry name" value="Prot_kinase_dom"/>
</dbReference>
<protein>
    <recommendedName>
        <fullName evidence="4">non-specific serine/threonine protein kinase</fullName>
        <ecNumber evidence="4">2.7.11.1</ecNumber>
    </recommendedName>
</protein>
<keyword evidence="12" id="KW-0677">Repeat</keyword>
<keyword evidence="7" id="KW-0597">Phosphoprotein</keyword>
<evidence type="ECO:0000256" key="9">
    <source>
        <dbReference type="ARBA" id="ARBA00022679"/>
    </source>
</evidence>
<feature type="domain" description="Protein kinase" evidence="25">
    <location>
        <begin position="713"/>
        <end position="1028"/>
    </location>
</feature>
<sequence>MGPCSHLISASPSSSFSTHTFILLCCFGFFLTFVLGENNETDRLALLDFKAKISKDPLGVMSSWNDSIHFCQWKGVSCGRRHQRVTVLELQSQKLVGSISPNMGNLSFLRKLNLENNSFYNEIPQEIGRLHRLQVLQLNNNTINGTIPSNLSSCANLTLFNAAVNNLVGEIPTELDTLSKLRIFAIHKNVLTGIIPPSFGNLSSLEGFSVAYNNLGGSIPDSFGQLTKLKIFAVGSNRLSGTIPPSFFNISSITKIDVGVNQIQGHLPSDIGITLPNLEIFSISNNQFIGSIPISISSASNLHILNLAENKLTGKVPSLEKLNRVRLFSIAENQLGNGGANDLSFLCSLSNATNLTDLEINTNNFGGELPKCIGNISTSLTFFYLNNNKISGNIPSVIGNLTNLEDIEMWNNKFLGNIPSILGNLQKLQFLDLSQNYFIGNIPSSFGNLTNLLELYLGDNNLQGSIPSSLSQCQNLITFHLPCNNLSGIISSQVIGLSFSPNSLDLSRNQFTGVLPMEIGNFKNIEHLDISENLLFGEIPASLKSCVKLEFLAMRRNFFQGDVPSSLKSLRGLEHFDISNNNFSGEIPKFLKNFKFLQLLNLSYNNFEGEVPTIGVFRNTSATSIQGNGELCGGIPKFQLPKCKYKKSKNNKLTHTLKMIIFILFGLLGVTLVLSFLFLCSSRKKRRENTSSDSINLFLNVSYQSLLNATNRFSSDNLIGVGSFGLVYKGILDQYRHTVAIKVLKLGRHGASKSFKVECEVLRNIRHRNLVQLLTACSSIDNQGYDFKALVYEFLGNGNLDEWLHPTPSTNEALEKPRKLSFLQRLNIAIDVASALDYLHYHCETPIVHCDLKPSNVLLDDEMVGHVSDFGLSRFLHDIIQDSSTNQLSSIGIRGTIGYTPPEYGMGNEVSIYGDVYSYGILLLEMFTGKRPTNNIFHDSLCLRDFVKETLPEQIIDIIDPAVLEERQKGEGRMNDTCNGNWNGSFKIHECLILILGIGVACSTEIPRERMNINAVVVELLSIRQNFLRTRIHTTQTEFKR</sequence>
<evidence type="ECO:0000256" key="12">
    <source>
        <dbReference type="ARBA" id="ARBA00022737"/>
    </source>
</evidence>
<name>A0AAN7IZT7_QUERU</name>
<dbReference type="Pfam" id="PF07714">
    <property type="entry name" value="PK_Tyr_Ser-Thr"/>
    <property type="match status" value="1"/>
</dbReference>
<evidence type="ECO:0000256" key="1">
    <source>
        <dbReference type="ARBA" id="ARBA00004162"/>
    </source>
</evidence>
<evidence type="ECO:0000256" key="5">
    <source>
        <dbReference type="ARBA" id="ARBA00022475"/>
    </source>
</evidence>
<evidence type="ECO:0000256" key="18">
    <source>
        <dbReference type="ARBA" id="ARBA00023170"/>
    </source>
</evidence>
<keyword evidence="17 23" id="KW-0472">Membrane</keyword>
<dbReference type="GO" id="GO:0005524">
    <property type="term" value="F:ATP binding"/>
    <property type="evidence" value="ECO:0007669"/>
    <property type="project" value="UniProtKB-UniRule"/>
</dbReference>
<reference evidence="26 27" key="1">
    <citation type="journal article" date="2023" name="G3 (Bethesda)">
        <title>A haplotype-resolved chromosome-scale genome for Quercus rubra L. provides insights into the genetics of adaptive traits for red oak species.</title>
        <authorList>
            <person name="Kapoor B."/>
            <person name="Jenkins J."/>
            <person name="Schmutz J."/>
            <person name="Zhebentyayeva T."/>
            <person name="Kuelheim C."/>
            <person name="Coggeshall M."/>
            <person name="Heim C."/>
            <person name="Lasky J.R."/>
            <person name="Leites L."/>
            <person name="Islam-Faridi N."/>
            <person name="Romero-Severson J."/>
            <person name="DeLeo V.L."/>
            <person name="Lucas S.M."/>
            <person name="Lazic D."/>
            <person name="Gailing O."/>
            <person name="Carlson J."/>
            <person name="Staton M."/>
        </authorList>
    </citation>
    <scope>NUCLEOTIDE SEQUENCE [LARGE SCALE GENOMIC DNA]</scope>
    <source>
        <strain evidence="26">Pseudo-F2</strain>
    </source>
</reference>
<dbReference type="InterPro" id="IPR013210">
    <property type="entry name" value="LRR_N_plant-typ"/>
</dbReference>
<comment type="similarity">
    <text evidence="3">Belongs to the protein kinase superfamily. Ser/Thr protein kinase family.</text>
</comment>
<evidence type="ECO:0000256" key="15">
    <source>
        <dbReference type="ARBA" id="ARBA00022840"/>
    </source>
</evidence>
<evidence type="ECO:0000256" key="10">
    <source>
        <dbReference type="ARBA" id="ARBA00022692"/>
    </source>
</evidence>